<protein>
    <submittedName>
        <fullName evidence="1">929_t:CDS:1</fullName>
    </submittedName>
</protein>
<evidence type="ECO:0000313" key="2">
    <source>
        <dbReference type="Proteomes" id="UP000789702"/>
    </source>
</evidence>
<accession>A0ACA9NXF1</accession>
<comment type="caution">
    <text evidence="1">The sequence shown here is derived from an EMBL/GenBank/DDBJ whole genome shotgun (WGS) entry which is preliminary data.</text>
</comment>
<dbReference type="Proteomes" id="UP000789702">
    <property type="component" value="Unassembled WGS sequence"/>
</dbReference>
<reference evidence="1" key="1">
    <citation type="submission" date="2021-06" db="EMBL/GenBank/DDBJ databases">
        <authorList>
            <person name="Kallberg Y."/>
            <person name="Tangrot J."/>
            <person name="Rosling A."/>
        </authorList>
    </citation>
    <scope>NUCLEOTIDE SEQUENCE</scope>
    <source>
        <strain evidence="1">IL203A</strain>
    </source>
</reference>
<sequence length="39" mass="4156">VSSSINKNNPLMASKTNSIAMMQFSCNASNNRGQPLADI</sequence>
<gene>
    <name evidence="1" type="ORF">DHETER_LOCUS10476</name>
</gene>
<keyword evidence="2" id="KW-1185">Reference proteome</keyword>
<organism evidence="1 2">
    <name type="scientific">Dentiscutata heterogama</name>
    <dbReference type="NCBI Taxonomy" id="1316150"/>
    <lineage>
        <taxon>Eukaryota</taxon>
        <taxon>Fungi</taxon>
        <taxon>Fungi incertae sedis</taxon>
        <taxon>Mucoromycota</taxon>
        <taxon>Glomeromycotina</taxon>
        <taxon>Glomeromycetes</taxon>
        <taxon>Diversisporales</taxon>
        <taxon>Gigasporaceae</taxon>
        <taxon>Dentiscutata</taxon>
    </lineage>
</organism>
<proteinExistence type="predicted"/>
<dbReference type="EMBL" id="CAJVPU010020617">
    <property type="protein sequence ID" value="CAG8677532.1"/>
    <property type="molecule type" value="Genomic_DNA"/>
</dbReference>
<name>A0ACA9NXF1_9GLOM</name>
<evidence type="ECO:0000313" key="1">
    <source>
        <dbReference type="EMBL" id="CAG8677532.1"/>
    </source>
</evidence>
<feature type="non-terminal residue" evidence="1">
    <location>
        <position position="1"/>
    </location>
</feature>